<proteinExistence type="predicted"/>
<organism evidence="1 2">
    <name type="scientific">Eruca vesicaria subsp. sativa</name>
    <name type="common">Garden rocket</name>
    <name type="synonym">Eruca sativa</name>
    <dbReference type="NCBI Taxonomy" id="29727"/>
    <lineage>
        <taxon>Eukaryota</taxon>
        <taxon>Viridiplantae</taxon>
        <taxon>Streptophyta</taxon>
        <taxon>Embryophyta</taxon>
        <taxon>Tracheophyta</taxon>
        <taxon>Spermatophyta</taxon>
        <taxon>Magnoliopsida</taxon>
        <taxon>eudicotyledons</taxon>
        <taxon>Gunneridae</taxon>
        <taxon>Pentapetalae</taxon>
        <taxon>rosids</taxon>
        <taxon>malvids</taxon>
        <taxon>Brassicales</taxon>
        <taxon>Brassicaceae</taxon>
        <taxon>Brassiceae</taxon>
        <taxon>Eruca</taxon>
    </lineage>
</organism>
<evidence type="ECO:0000313" key="2">
    <source>
        <dbReference type="Proteomes" id="UP001642260"/>
    </source>
</evidence>
<gene>
    <name evidence="1" type="ORF">ERUC_LOCUS29109</name>
</gene>
<keyword evidence="2" id="KW-1185">Reference proteome</keyword>
<dbReference type="Proteomes" id="UP001642260">
    <property type="component" value="Unassembled WGS sequence"/>
</dbReference>
<reference evidence="1 2" key="1">
    <citation type="submission" date="2022-03" db="EMBL/GenBank/DDBJ databases">
        <authorList>
            <person name="Macdonald S."/>
            <person name="Ahmed S."/>
            <person name="Newling K."/>
        </authorList>
    </citation>
    <scope>NUCLEOTIDE SEQUENCE [LARGE SCALE GENOMIC DNA]</scope>
</reference>
<comment type="caution">
    <text evidence="1">The sequence shown here is derived from an EMBL/GenBank/DDBJ whole genome shotgun (WGS) entry which is preliminary data.</text>
</comment>
<dbReference type="EMBL" id="CAKOAT010358487">
    <property type="protein sequence ID" value="CAH8363353.1"/>
    <property type="molecule type" value="Genomic_DNA"/>
</dbReference>
<name>A0ABC8L1A3_ERUVS</name>
<evidence type="ECO:0000313" key="1">
    <source>
        <dbReference type="EMBL" id="CAH8363353.1"/>
    </source>
</evidence>
<dbReference type="AlphaFoldDB" id="A0ABC8L1A3"/>
<protein>
    <submittedName>
        <fullName evidence="1">Uncharacterized protein</fullName>
    </submittedName>
</protein>
<sequence>MFHELDQVLLQVKEETRIVPTEIVFCNVINYFDRGRLPTRALHVFDEMPPLSGRGFAQPSPSSHELIKNVVFTVHGSEDEVIPVSDAKEFAKIIHNHKLVPSARLSFSIVASKIKEKARVVAIYFIL</sequence>
<accession>A0ABC8L1A3</accession>